<dbReference type="EMBL" id="ML978729">
    <property type="protein sequence ID" value="KAF2085703.1"/>
    <property type="molecule type" value="Genomic_DNA"/>
</dbReference>
<feature type="compositionally biased region" description="Basic and acidic residues" evidence="1">
    <location>
        <begin position="216"/>
        <end position="233"/>
    </location>
</feature>
<dbReference type="OrthoDB" id="4716584at2759"/>
<feature type="compositionally biased region" description="Basic and acidic residues" evidence="1">
    <location>
        <begin position="259"/>
        <end position="272"/>
    </location>
</feature>
<feature type="compositionally biased region" description="Pro residues" evidence="1">
    <location>
        <begin position="518"/>
        <end position="535"/>
    </location>
</feature>
<protein>
    <submittedName>
        <fullName evidence="2">Uncharacterized protein</fullName>
    </submittedName>
</protein>
<sequence length="665" mass="73845">MSSPPSKRRFKAEPIETTTKSSRKDVSGSARATTGSTREVVPEPTETSTKPTRRFAPQPIETSASSSRSKAEPDEAKLKAPRRFAPQPVETSVASSRDKREFDARPANIKSARRFAPQPVETTTRSNRKGSQEGGEKKPRRKFAPQLIETAKRSRKSGDMGPALLPSDKTEVTSCEGIAPSPKRRRPGPAPVAPVNTPTSNPQIGEARRLGVPVSLRRDSRHSERSHSFRVPDLDPIESSQSEEEEGPPSLSTSPSSSESERSAMYKDATRIRESVDERFSGFLLEIAAKAAAKQMREQVMAAFPNDDHHEPVAHFITNEDEEDEFIDDQTDGMKGRDRRESSFTQVNWELLAMQKHQEKRAEEERLRNKELAEPSTKKSPWGNPFAAFSTNARGRPETKELEGMQKSARPPMLGGDIEFPRCPSPEPARFDVTQGSDAVRNSMCYLTEQTQQQTSPEGLWATKKTNNKTPSLWEGPGSRPPSRAGLWGGCCLNSGHTPPRGQTGMLTPMREIGNPFDSPPPTPARAPPSPPPSNPDFQSIDEKLHVQRKIEEEFDDGFVTQVYNYLSLGYPSLARKYDDELSKISQIPIAELRQDDELAKIRGYIRLGDGENGPEVGIEADTCARWRALRTYIFEWAKQQPRMIPGAHALGGFGVAARRGSWAW</sequence>
<feature type="region of interest" description="Disordered" evidence="1">
    <location>
        <begin position="360"/>
        <end position="413"/>
    </location>
</feature>
<feature type="compositionally biased region" description="Low complexity" evidence="1">
    <location>
        <begin position="248"/>
        <end position="258"/>
    </location>
</feature>
<feature type="compositionally biased region" description="Basic and acidic residues" evidence="1">
    <location>
        <begin position="395"/>
        <end position="404"/>
    </location>
</feature>
<evidence type="ECO:0000313" key="3">
    <source>
        <dbReference type="Proteomes" id="UP000799776"/>
    </source>
</evidence>
<dbReference type="Proteomes" id="UP000799776">
    <property type="component" value="Unassembled WGS sequence"/>
</dbReference>
<organism evidence="2 3">
    <name type="scientific">Saccharata proteae CBS 121410</name>
    <dbReference type="NCBI Taxonomy" id="1314787"/>
    <lineage>
        <taxon>Eukaryota</taxon>
        <taxon>Fungi</taxon>
        <taxon>Dikarya</taxon>
        <taxon>Ascomycota</taxon>
        <taxon>Pezizomycotina</taxon>
        <taxon>Dothideomycetes</taxon>
        <taxon>Dothideomycetes incertae sedis</taxon>
        <taxon>Botryosphaeriales</taxon>
        <taxon>Saccharataceae</taxon>
        <taxon>Saccharata</taxon>
    </lineage>
</organism>
<keyword evidence="3" id="KW-1185">Reference proteome</keyword>
<feature type="compositionally biased region" description="Basic residues" evidence="1">
    <location>
        <begin position="1"/>
        <end position="10"/>
    </location>
</feature>
<comment type="caution">
    <text evidence="2">The sequence shown here is derived from an EMBL/GenBank/DDBJ whole genome shotgun (WGS) entry which is preliminary data.</text>
</comment>
<feature type="compositionally biased region" description="Basic and acidic residues" evidence="1">
    <location>
        <begin position="69"/>
        <end position="78"/>
    </location>
</feature>
<dbReference type="AlphaFoldDB" id="A0A9P4HTL8"/>
<gene>
    <name evidence="2" type="ORF">K490DRAFT_46261</name>
</gene>
<feature type="region of interest" description="Disordered" evidence="1">
    <location>
        <begin position="1"/>
        <end position="272"/>
    </location>
</feature>
<accession>A0A9P4HTL8</accession>
<evidence type="ECO:0000313" key="2">
    <source>
        <dbReference type="EMBL" id="KAF2085703.1"/>
    </source>
</evidence>
<reference evidence="2" key="1">
    <citation type="journal article" date="2020" name="Stud. Mycol.">
        <title>101 Dothideomycetes genomes: a test case for predicting lifestyles and emergence of pathogens.</title>
        <authorList>
            <person name="Haridas S."/>
            <person name="Albert R."/>
            <person name="Binder M."/>
            <person name="Bloem J."/>
            <person name="Labutti K."/>
            <person name="Salamov A."/>
            <person name="Andreopoulos B."/>
            <person name="Baker S."/>
            <person name="Barry K."/>
            <person name="Bills G."/>
            <person name="Bluhm B."/>
            <person name="Cannon C."/>
            <person name="Castanera R."/>
            <person name="Culley D."/>
            <person name="Daum C."/>
            <person name="Ezra D."/>
            <person name="Gonzalez J."/>
            <person name="Henrissat B."/>
            <person name="Kuo A."/>
            <person name="Liang C."/>
            <person name="Lipzen A."/>
            <person name="Lutzoni F."/>
            <person name="Magnuson J."/>
            <person name="Mondo S."/>
            <person name="Nolan M."/>
            <person name="Ohm R."/>
            <person name="Pangilinan J."/>
            <person name="Park H.-J."/>
            <person name="Ramirez L."/>
            <person name="Alfaro M."/>
            <person name="Sun H."/>
            <person name="Tritt A."/>
            <person name="Yoshinaga Y."/>
            <person name="Zwiers L.-H."/>
            <person name="Turgeon B."/>
            <person name="Goodwin S."/>
            <person name="Spatafora J."/>
            <person name="Crous P."/>
            <person name="Grigoriev I."/>
        </authorList>
    </citation>
    <scope>NUCLEOTIDE SEQUENCE</scope>
    <source>
        <strain evidence="2">CBS 121410</strain>
    </source>
</reference>
<evidence type="ECO:0000256" key="1">
    <source>
        <dbReference type="SAM" id="MobiDB-lite"/>
    </source>
</evidence>
<feature type="compositionally biased region" description="Basic and acidic residues" evidence="1">
    <location>
        <begin position="360"/>
        <end position="377"/>
    </location>
</feature>
<name>A0A9P4HTL8_9PEZI</name>
<feature type="region of interest" description="Disordered" evidence="1">
    <location>
        <begin position="462"/>
        <end position="539"/>
    </location>
</feature>
<proteinExistence type="predicted"/>